<keyword evidence="15" id="KW-0479">Metal-binding</keyword>
<dbReference type="GO" id="GO:0003879">
    <property type="term" value="F:ATP phosphoribosyltransferase activity"/>
    <property type="evidence" value="ECO:0007669"/>
    <property type="project" value="UniProtKB-UniRule"/>
</dbReference>
<comment type="pathway">
    <text evidence="3 15">Amino-acid biosynthesis; L-histidine biosynthesis; L-histidine from 5-phospho-alpha-D-ribose 1-diphosphate: step 1/9.</text>
</comment>
<name>A0A5C6AGC7_9BACT</name>
<evidence type="ECO:0000256" key="5">
    <source>
        <dbReference type="ARBA" id="ARBA00011946"/>
    </source>
</evidence>
<accession>A0A5C6AGC7</accession>
<evidence type="ECO:0000256" key="12">
    <source>
        <dbReference type="ARBA" id="ARBA00022840"/>
    </source>
</evidence>
<dbReference type="AlphaFoldDB" id="A0A5C6AGC7"/>
<keyword evidence="19" id="KW-1185">Reference proteome</keyword>
<dbReference type="InterPro" id="IPR001348">
    <property type="entry name" value="ATP_PRibTrfase_HisG"/>
</dbReference>
<keyword evidence="13 15" id="KW-0368">Histidine biosynthesis</keyword>
<keyword evidence="8 15" id="KW-0028">Amino-acid biosynthesis</keyword>
<evidence type="ECO:0000256" key="1">
    <source>
        <dbReference type="ARBA" id="ARBA00000915"/>
    </source>
</evidence>
<dbReference type="InterPro" id="IPR011322">
    <property type="entry name" value="N-reg_PII-like_a/b"/>
</dbReference>
<dbReference type="PROSITE" id="PS01316">
    <property type="entry name" value="ATP_P_PHORIBOSYLTR"/>
    <property type="match status" value="1"/>
</dbReference>
<comment type="function">
    <text evidence="14 15">Catalyzes the condensation of ATP and 5-phosphoribose 1-diphosphate to form N'-(5'-phosphoribosyl)-ATP (PR-ATP). Has a crucial role in the pathway because the rate of histidine biosynthesis seems to be controlled primarily by regulation of HisG enzymatic activity.</text>
</comment>
<evidence type="ECO:0000256" key="2">
    <source>
        <dbReference type="ARBA" id="ARBA00004496"/>
    </source>
</evidence>
<evidence type="ECO:0000256" key="7">
    <source>
        <dbReference type="ARBA" id="ARBA00022490"/>
    </source>
</evidence>
<evidence type="ECO:0000256" key="13">
    <source>
        <dbReference type="ARBA" id="ARBA00023102"/>
    </source>
</evidence>
<dbReference type="InterPro" id="IPR013115">
    <property type="entry name" value="HisG_C"/>
</dbReference>
<dbReference type="HAMAP" id="MF_00079">
    <property type="entry name" value="HisG_Long"/>
    <property type="match status" value="1"/>
</dbReference>
<dbReference type="InterPro" id="IPR018198">
    <property type="entry name" value="ATP_PRibTrfase_CS"/>
</dbReference>
<evidence type="ECO:0000256" key="15">
    <source>
        <dbReference type="HAMAP-Rule" id="MF_00079"/>
    </source>
</evidence>
<dbReference type="FunFam" id="3.40.190.10:FF:000008">
    <property type="entry name" value="ATP phosphoribosyltransferase"/>
    <property type="match status" value="1"/>
</dbReference>
<dbReference type="OrthoDB" id="9801867at2"/>
<comment type="caution">
    <text evidence="18">The sequence shown here is derived from an EMBL/GenBank/DDBJ whole genome shotgun (WGS) entry which is preliminary data.</text>
</comment>
<keyword evidence="12 15" id="KW-0067">ATP-binding</keyword>
<dbReference type="SUPFAM" id="SSF54913">
    <property type="entry name" value="GlnB-like"/>
    <property type="match status" value="1"/>
</dbReference>
<keyword evidence="9 15" id="KW-0328">Glycosyltransferase</keyword>
<dbReference type="NCBIfam" id="TIGR00070">
    <property type="entry name" value="hisG"/>
    <property type="match status" value="1"/>
</dbReference>
<dbReference type="GO" id="GO:0005737">
    <property type="term" value="C:cytoplasm"/>
    <property type="evidence" value="ECO:0007669"/>
    <property type="project" value="UniProtKB-SubCell"/>
</dbReference>
<evidence type="ECO:0000256" key="4">
    <source>
        <dbReference type="ARBA" id="ARBA00007955"/>
    </source>
</evidence>
<sequence length="287" mass="31212">MSTHATRLRIGIPSKGRLSELAGELLLQAGLNFRRQNRGLFAKVSGLPIDLIFLRTDDIPTLCAEGAIDIGITGSDLVEESQAKVSTRMRLGVGGCRLAICVPDDCEIRAANELDGKRIATSFPSITKAYLGQHGALAHLVSISGSVEVMIQLGVADAIVDLVETGSTLAANRLRILEEIGTYETVLIQNDRCRDVEMADRVVRRLEGVVIARDYSMLEYNVPRSSLAEAEAITPGFNSPTVGNLEDPDWCSVRVMVRSRDVIDVMERLEKLGASAIFQTTISNCRL</sequence>
<organism evidence="18 19">
    <name type="scientific">Stieleria varia</name>
    <dbReference type="NCBI Taxonomy" id="2528005"/>
    <lineage>
        <taxon>Bacteria</taxon>
        <taxon>Pseudomonadati</taxon>
        <taxon>Planctomycetota</taxon>
        <taxon>Planctomycetia</taxon>
        <taxon>Pirellulales</taxon>
        <taxon>Pirellulaceae</taxon>
        <taxon>Stieleria</taxon>
    </lineage>
</organism>
<protein>
    <recommendedName>
        <fullName evidence="6 15">ATP phosphoribosyltransferase</fullName>
        <shortName evidence="15">ATP-PRT</shortName>
        <shortName evidence="15">ATP-PRTase</shortName>
        <ecNumber evidence="5 15">2.4.2.17</ecNumber>
    </recommendedName>
</protein>
<evidence type="ECO:0000256" key="3">
    <source>
        <dbReference type="ARBA" id="ARBA00004667"/>
    </source>
</evidence>
<dbReference type="PANTHER" id="PTHR21403">
    <property type="entry name" value="ATP PHOSPHORIBOSYLTRANSFERASE ATP-PRTASE"/>
    <property type="match status" value="1"/>
</dbReference>
<dbReference type="EC" id="2.4.2.17" evidence="5 15"/>
<dbReference type="InterPro" id="IPR015867">
    <property type="entry name" value="N-reg_PII/ATP_PRibTrfase_C"/>
</dbReference>
<dbReference type="RefSeq" id="WP_146522075.1">
    <property type="nucleotide sequence ID" value="NZ_CP151726.1"/>
</dbReference>
<gene>
    <name evidence="15 18" type="primary">hisG</name>
    <name evidence="18" type="ORF">Pla52n_50240</name>
</gene>
<evidence type="ECO:0000256" key="8">
    <source>
        <dbReference type="ARBA" id="ARBA00022605"/>
    </source>
</evidence>
<dbReference type="Proteomes" id="UP000320176">
    <property type="component" value="Unassembled WGS sequence"/>
</dbReference>
<evidence type="ECO:0000313" key="18">
    <source>
        <dbReference type="EMBL" id="TWT98510.1"/>
    </source>
</evidence>
<reference evidence="18 19" key="1">
    <citation type="submission" date="2019-02" db="EMBL/GenBank/DDBJ databases">
        <title>Deep-cultivation of Planctomycetes and their phenomic and genomic characterization uncovers novel biology.</title>
        <authorList>
            <person name="Wiegand S."/>
            <person name="Jogler M."/>
            <person name="Boedeker C."/>
            <person name="Pinto D."/>
            <person name="Vollmers J."/>
            <person name="Rivas-Marin E."/>
            <person name="Kohn T."/>
            <person name="Peeters S.H."/>
            <person name="Heuer A."/>
            <person name="Rast P."/>
            <person name="Oberbeckmann S."/>
            <person name="Bunk B."/>
            <person name="Jeske O."/>
            <person name="Meyerdierks A."/>
            <person name="Storesund J.E."/>
            <person name="Kallscheuer N."/>
            <person name="Luecker S."/>
            <person name="Lage O.M."/>
            <person name="Pohl T."/>
            <person name="Merkel B.J."/>
            <person name="Hornburger P."/>
            <person name="Mueller R.-W."/>
            <person name="Bruemmer F."/>
            <person name="Labrenz M."/>
            <person name="Spormann A.M."/>
            <person name="Op Den Camp H."/>
            <person name="Overmann J."/>
            <person name="Amann R."/>
            <person name="Jetten M.S.M."/>
            <person name="Mascher T."/>
            <person name="Medema M.H."/>
            <person name="Devos D.P."/>
            <person name="Kaster A.-K."/>
            <person name="Ovreas L."/>
            <person name="Rohde M."/>
            <person name="Galperin M.Y."/>
            <person name="Jogler C."/>
        </authorList>
    </citation>
    <scope>NUCLEOTIDE SEQUENCE [LARGE SCALE GENOMIC DNA]</scope>
    <source>
        <strain evidence="18 19">Pla52n</strain>
    </source>
</reference>
<comment type="similarity">
    <text evidence="4 15">Belongs to the ATP phosphoribosyltransferase family. Long subfamily.</text>
</comment>
<evidence type="ECO:0000313" key="19">
    <source>
        <dbReference type="Proteomes" id="UP000320176"/>
    </source>
</evidence>
<evidence type="ECO:0000259" key="16">
    <source>
        <dbReference type="Pfam" id="PF01634"/>
    </source>
</evidence>
<comment type="activity regulation">
    <text evidence="15">Feedback inhibited by histidine.</text>
</comment>
<keyword evidence="10 15" id="KW-0808">Transferase</keyword>
<dbReference type="InterPro" id="IPR020621">
    <property type="entry name" value="ATP-PRT_HisG_long"/>
</dbReference>
<keyword evidence="15" id="KW-0460">Magnesium</keyword>
<dbReference type="Pfam" id="PF01634">
    <property type="entry name" value="HisG"/>
    <property type="match status" value="1"/>
</dbReference>
<evidence type="ECO:0000256" key="14">
    <source>
        <dbReference type="ARBA" id="ARBA00024861"/>
    </source>
</evidence>
<dbReference type="InterPro" id="IPR013820">
    <property type="entry name" value="ATP_PRibTrfase_cat"/>
</dbReference>
<feature type="domain" description="Histidine biosynthesis HisG C-terminal" evidence="17">
    <location>
        <begin position="212"/>
        <end position="284"/>
    </location>
</feature>
<dbReference type="UniPathway" id="UPA00031">
    <property type="reaction ID" value="UER00006"/>
</dbReference>
<comment type="subcellular location">
    <subcellularLocation>
        <location evidence="2 15">Cytoplasm</location>
    </subcellularLocation>
</comment>
<keyword evidence="7 15" id="KW-0963">Cytoplasm</keyword>
<dbReference type="GO" id="GO:0000287">
    <property type="term" value="F:magnesium ion binding"/>
    <property type="evidence" value="ECO:0007669"/>
    <property type="project" value="UniProtKB-UniRule"/>
</dbReference>
<evidence type="ECO:0000256" key="10">
    <source>
        <dbReference type="ARBA" id="ARBA00022679"/>
    </source>
</evidence>
<comment type="catalytic activity">
    <reaction evidence="1 15">
        <text>1-(5-phospho-beta-D-ribosyl)-ATP + diphosphate = 5-phospho-alpha-D-ribose 1-diphosphate + ATP</text>
        <dbReference type="Rhea" id="RHEA:18473"/>
        <dbReference type="ChEBI" id="CHEBI:30616"/>
        <dbReference type="ChEBI" id="CHEBI:33019"/>
        <dbReference type="ChEBI" id="CHEBI:58017"/>
        <dbReference type="ChEBI" id="CHEBI:73183"/>
        <dbReference type="EC" id="2.4.2.17"/>
    </reaction>
</comment>
<evidence type="ECO:0000256" key="9">
    <source>
        <dbReference type="ARBA" id="ARBA00022676"/>
    </source>
</evidence>
<dbReference type="SUPFAM" id="SSF53850">
    <property type="entry name" value="Periplasmic binding protein-like II"/>
    <property type="match status" value="1"/>
</dbReference>
<dbReference type="PANTHER" id="PTHR21403:SF8">
    <property type="entry name" value="ATP PHOSPHORIBOSYLTRANSFERASE"/>
    <property type="match status" value="1"/>
</dbReference>
<keyword evidence="11 15" id="KW-0547">Nucleotide-binding</keyword>
<dbReference type="Gene3D" id="3.40.190.10">
    <property type="entry name" value="Periplasmic binding protein-like II"/>
    <property type="match status" value="2"/>
</dbReference>
<comment type="cofactor">
    <cofactor evidence="15">
        <name>Mg(2+)</name>
        <dbReference type="ChEBI" id="CHEBI:18420"/>
    </cofactor>
</comment>
<dbReference type="NCBIfam" id="TIGR03455">
    <property type="entry name" value="HisG_C-term"/>
    <property type="match status" value="1"/>
</dbReference>
<proteinExistence type="inferred from homology"/>
<dbReference type="GO" id="GO:0005524">
    <property type="term" value="F:ATP binding"/>
    <property type="evidence" value="ECO:0007669"/>
    <property type="project" value="UniProtKB-KW"/>
</dbReference>
<dbReference type="Gene3D" id="3.30.70.120">
    <property type="match status" value="1"/>
</dbReference>
<dbReference type="EMBL" id="SJPN01000006">
    <property type="protein sequence ID" value="TWT98510.1"/>
    <property type="molecule type" value="Genomic_DNA"/>
</dbReference>
<feature type="domain" description="ATP phosphoribosyltransferase catalytic" evidence="16">
    <location>
        <begin position="55"/>
        <end position="207"/>
    </location>
</feature>
<evidence type="ECO:0000256" key="11">
    <source>
        <dbReference type="ARBA" id="ARBA00022741"/>
    </source>
</evidence>
<evidence type="ECO:0000256" key="6">
    <source>
        <dbReference type="ARBA" id="ARBA00020998"/>
    </source>
</evidence>
<dbReference type="Pfam" id="PF08029">
    <property type="entry name" value="HisG_C"/>
    <property type="match status" value="1"/>
</dbReference>
<dbReference type="GO" id="GO:0000105">
    <property type="term" value="P:L-histidine biosynthetic process"/>
    <property type="evidence" value="ECO:0007669"/>
    <property type="project" value="UniProtKB-UniRule"/>
</dbReference>
<evidence type="ECO:0000259" key="17">
    <source>
        <dbReference type="Pfam" id="PF08029"/>
    </source>
</evidence>